<reference evidence="2" key="1">
    <citation type="journal article" date="2019" name="Toxins">
        <title>Detection of Abrin-Like and Prepropulchellin-Like Toxin Genes and Transcripts Using Whole Genome Sequencing and Full-Length Transcript Sequencing of Abrus precatorius.</title>
        <authorList>
            <person name="Hovde B.T."/>
            <person name="Daligault H.E."/>
            <person name="Hanschen E.R."/>
            <person name="Kunde Y.A."/>
            <person name="Johnson M.B."/>
            <person name="Starkenburg S.R."/>
            <person name="Johnson S.L."/>
        </authorList>
    </citation>
    <scope>NUCLEOTIDE SEQUENCE [LARGE SCALE GENOMIC DNA]</scope>
</reference>
<dbReference type="PANTHER" id="PTHR34775">
    <property type="entry name" value="TRANSMEMBRANE PROTEIN"/>
    <property type="match status" value="1"/>
</dbReference>
<gene>
    <name evidence="3" type="primary">LOC113874644</name>
</gene>
<dbReference type="GeneID" id="113874644"/>
<feature type="compositionally biased region" description="Low complexity" evidence="1">
    <location>
        <begin position="835"/>
        <end position="848"/>
    </location>
</feature>
<feature type="region of interest" description="Disordered" evidence="1">
    <location>
        <begin position="570"/>
        <end position="592"/>
    </location>
</feature>
<dbReference type="RefSeq" id="XP_027368660.1">
    <property type="nucleotide sequence ID" value="XM_027512859.1"/>
</dbReference>
<dbReference type="OrthoDB" id="676522at2759"/>
<feature type="region of interest" description="Disordered" evidence="1">
    <location>
        <begin position="197"/>
        <end position="217"/>
    </location>
</feature>
<sequence length="885" mass="97999">MESLPFRQHQYFPSIPFTSSDHSILFKLTAMSSNKSSSVLSNPNPRSSEISNPMRRSFTGNPFAKPSVIANPRTNFPNTPANSPSDFPRRSSVGVRENAGSLRDFMDDKENGKDQILKPAKVRSPATSSKGTKNFMSPTISASCKINDSPRKKVLIERNEVVPNSADPKSNVRKVTFAEPLEQNKFDALFDGITPNFEDAPRSSSLTSEDLSGESETTVDDINVSLIRNNDPDFSFETDVNMNVPLVLENDIHTETVAVEPDCVNLDPTFKLSPTATPPVSYKATILAPLDADPLMPPYDPKTNYLSPRPQFLHYKPKPRVELCSEREIEDSIISGSFSDTEVTEDAQSEVSQKESEDVSSVEIIKEEEGQISEPSPAMMPEEIVEAKEAPKPRFTVRAKAIALMLLLAAVFVSISVTDSPVIDQTVFEDLYRVYESSEFSELARANFDRFSQFAKTNFDGLARNLHFWFTKSLSSMSEFISEVRGTHNLAKLQYYNLTVLHEYTMVDQYPIFGGGESKIGNTRKQVWNAHESDVASETNNDEYAEDISAEHGQVNEEQVQQDIGAVTGVENASDTPQSEEVLDAASETDNDEYTEDISAKHHEVYEQQVQQDIGAVTGVENALNAPQSEEEQAQGGGDANLNVENQPSLNSEAAEFGIEAYGTGDVDSKQALENDATDFDTAMNHHKEEGKPGKPLSIDAIRGRLEEIDIPPRMVLYFMLCAGTVLIAGAAFKWSRIAESRNNVIVSSSVEQPLLNKELHDNNKQQVSSDKVPLRYGTAEMDVLEEPCPSEMSSFQQSSSYSKKMLKHFNETAHSAHSVEKKRKNSYRRESLASSSDYSMGSPSYGSLTVYEKIPSKQGHGDEDTIITPVRRSSRIRNLATSPS</sequence>
<feature type="region of interest" description="Disordered" evidence="1">
    <location>
        <begin position="813"/>
        <end position="885"/>
    </location>
</feature>
<dbReference type="Proteomes" id="UP000694853">
    <property type="component" value="Unplaced"/>
</dbReference>
<accession>A0A8B8MJ98</accession>
<dbReference type="KEGG" id="aprc:113874644"/>
<feature type="compositionally biased region" description="Low complexity" evidence="1">
    <location>
        <begin position="34"/>
        <end position="44"/>
    </location>
</feature>
<feature type="region of interest" description="Disordered" evidence="1">
    <location>
        <begin position="340"/>
        <end position="362"/>
    </location>
</feature>
<feature type="region of interest" description="Disordered" evidence="1">
    <location>
        <begin position="34"/>
        <end position="94"/>
    </location>
</feature>
<evidence type="ECO:0000313" key="3">
    <source>
        <dbReference type="RefSeq" id="XP_027368660.1"/>
    </source>
</evidence>
<organism evidence="2 3">
    <name type="scientific">Abrus precatorius</name>
    <name type="common">Indian licorice</name>
    <name type="synonym">Glycine abrus</name>
    <dbReference type="NCBI Taxonomy" id="3816"/>
    <lineage>
        <taxon>Eukaryota</taxon>
        <taxon>Viridiplantae</taxon>
        <taxon>Streptophyta</taxon>
        <taxon>Embryophyta</taxon>
        <taxon>Tracheophyta</taxon>
        <taxon>Spermatophyta</taxon>
        <taxon>Magnoliopsida</taxon>
        <taxon>eudicotyledons</taxon>
        <taxon>Gunneridae</taxon>
        <taxon>Pentapetalae</taxon>
        <taxon>rosids</taxon>
        <taxon>fabids</taxon>
        <taxon>Fabales</taxon>
        <taxon>Fabaceae</taxon>
        <taxon>Papilionoideae</taxon>
        <taxon>50 kb inversion clade</taxon>
        <taxon>NPAAA clade</taxon>
        <taxon>indigoferoid/millettioid clade</taxon>
        <taxon>Abreae</taxon>
        <taxon>Abrus</taxon>
    </lineage>
</organism>
<name>A0A8B8MJ98_ABRPR</name>
<feature type="compositionally biased region" description="Acidic residues" evidence="1">
    <location>
        <begin position="581"/>
        <end position="592"/>
    </location>
</feature>
<dbReference type="AlphaFoldDB" id="A0A8B8MJ98"/>
<feature type="compositionally biased region" description="Polar residues" evidence="1">
    <location>
        <begin position="72"/>
        <end position="85"/>
    </location>
</feature>
<evidence type="ECO:0000256" key="1">
    <source>
        <dbReference type="SAM" id="MobiDB-lite"/>
    </source>
</evidence>
<keyword evidence="2" id="KW-1185">Reference proteome</keyword>
<proteinExistence type="predicted"/>
<evidence type="ECO:0000313" key="2">
    <source>
        <dbReference type="Proteomes" id="UP000694853"/>
    </source>
</evidence>
<dbReference type="PANTHER" id="PTHR34775:SF4">
    <property type="entry name" value="TRANSMEMBRANE PROTEIN"/>
    <property type="match status" value="1"/>
</dbReference>
<protein>
    <submittedName>
        <fullName evidence="3">Uncharacterized protein LOC113874644</fullName>
    </submittedName>
</protein>
<reference evidence="3" key="2">
    <citation type="submission" date="2025-08" db="UniProtKB">
        <authorList>
            <consortium name="RefSeq"/>
        </authorList>
    </citation>
    <scope>IDENTIFICATION</scope>
    <source>
        <tissue evidence="3">Young leaves</tissue>
    </source>
</reference>